<dbReference type="Proteomes" id="UP000189704">
    <property type="component" value="Unplaced"/>
</dbReference>
<evidence type="ECO:0000256" key="2">
    <source>
        <dbReference type="ARBA" id="ARBA00004286"/>
    </source>
</evidence>
<keyword evidence="7" id="KW-0158">Chromosome</keyword>
<comment type="subunit">
    <text evidence="15">Forms a 1:1:1 heterotrimeric complex with its primary high-affinity receptor IL1RL1 and the coreceptor IL1RAP. Interacts with cargo receptor TMED10; the interaction mediates the translocation from the cytoplasm into the ERGIC (endoplasmic reticulum-Golgi intermediate compartment) and thereby secretion.</text>
</comment>
<dbReference type="PANTHER" id="PTHR21114:SF0">
    <property type="entry name" value="INTERLEUKIN-33"/>
    <property type="match status" value="1"/>
</dbReference>
<comment type="subcellular location">
    <subcellularLocation>
        <location evidence="2">Chromosome</location>
    </subcellularLocation>
    <subcellularLocation>
        <location evidence="3">Cytoplasmic vesicle</location>
        <location evidence="3">Secretory vesicle</location>
    </subcellularLocation>
    <subcellularLocation>
        <location evidence="1">Nucleus</location>
    </subcellularLocation>
    <subcellularLocation>
        <location evidence="4">Secreted</location>
    </subcellularLocation>
</comment>
<evidence type="ECO:0000256" key="14">
    <source>
        <dbReference type="ARBA" id="ARBA00045203"/>
    </source>
</evidence>
<dbReference type="GO" id="GO:0005615">
    <property type="term" value="C:extracellular space"/>
    <property type="evidence" value="ECO:0007669"/>
    <property type="project" value="UniProtKB-KW"/>
</dbReference>
<name>A0A1U7TC10_CARSF</name>
<dbReference type="AlphaFoldDB" id="A0A1U7TC10"/>
<keyword evidence="8" id="KW-0963">Cytoplasm</keyword>
<feature type="non-terminal residue" evidence="18">
    <location>
        <position position="155"/>
    </location>
</feature>
<proteinExistence type="inferred from homology"/>
<reference evidence="18" key="1">
    <citation type="submission" date="2025-08" db="UniProtKB">
        <authorList>
            <consortium name="RefSeq"/>
        </authorList>
    </citation>
    <scope>IDENTIFICATION</scope>
</reference>
<dbReference type="InterPro" id="IPR053902">
    <property type="entry name" value="IL33_C"/>
</dbReference>
<dbReference type="GO" id="GO:0001819">
    <property type="term" value="P:positive regulation of cytokine production"/>
    <property type="evidence" value="ECO:0007669"/>
    <property type="project" value="TreeGrafter"/>
</dbReference>
<evidence type="ECO:0000256" key="3">
    <source>
        <dbReference type="ARBA" id="ARBA00004398"/>
    </source>
</evidence>
<evidence type="ECO:0000256" key="11">
    <source>
        <dbReference type="ARBA" id="ARBA00023163"/>
    </source>
</evidence>
<evidence type="ECO:0000256" key="5">
    <source>
        <dbReference type="ARBA" id="ARBA00007933"/>
    </source>
</evidence>
<dbReference type="KEGG" id="csyr:103259511"/>
<dbReference type="InterPro" id="IPR026145">
    <property type="entry name" value="IL-33"/>
</dbReference>
<evidence type="ECO:0000256" key="4">
    <source>
        <dbReference type="ARBA" id="ARBA00004613"/>
    </source>
</evidence>
<evidence type="ECO:0000256" key="13">
    <source>
        <dbReference type="ARBA" id="ARBA00023329"/>
    </source>
</evidence>
<evidence type="ECO:0000256" key="1">
    <source>
        <dbReference type="ARBA" id="ARBA00004123"/>
    </source>
</evidence>
<dbReference type="GO" id="GO:0005125">
    <property type="term" value="F:cytokine activity"/>
    <property type="evidence" value="ECO:0007669"/>
    <property type="project" value="UniProtKB-KW"/>
</dbReference>
<protein>
    <recommendedName>
        <fullName evidence="6">Interleukin-33</fullName>
    </recommendedName>
</protein>
<keyword evidence="12" id="KW-0539">Nucleus</keyword>
<feature type="domain" description="Interleukin 33 C-terminal" evidence="16">
    <location>
        <begin position="51"/>
        <end position="155"/>
    </location>
</feature>
<organism evidence="17 18">
    <name type="scientific">Carlito syrichta</name>
    <name type="common">Philippine tarsier</name>
    <name type="synonym">Tarsius syrichta</name>
    <dbReference type="NCBI Taxonomy" id="1868482"/>
    <lineage>
        <taxon>Eukaryota</taxon>
        <taxon>Metazoa</taxon>
        <taxon>Chordata</taxon>
        <taxon>Craniata</taxon>
        <taxon>Vertebrata</taxon>
        <taxon>Euteleostomi</taxon>
        <taxon>Mammalia</taxon>
        <taxon>Eutheria</taxon>
        <taxon>Euarchontoglires</taxon>
        <taxon>Primates</taxon>
        <taxon>Haplorrhini</taxon>
        <taxon>Tarsiiformes</taxon>
        <taxon>Tarsiidae</taxon>
        <taxon>Carlito</taxon>
    </lineage>
</organism>
<accession>A0A1U7TC10</accession>
<dbReference type="GO" id="GO:0050729">
    <property type="term" value="P:positive regulation of inflammatory response"/>
    <property type="evidence" value="ECO:0007669"/>
    <property type="project" value="TreeGrafter"/>
</dbReference>
<keyword evidence="13" id="KW-0968">Cytoplasmic vesicle</keyword>
<dbReference type="Pfam" id="PF15095">
    <property type="entry name" value="IL33_bt"/>
    <property type="match status" value="1"/>
</dbReference>
<comment type="function">
    <text evidence="14">In quiescent endothelia the uncleaved form is constitutively and abundantly expressed, and acts as a chromatin-associated nuclear factor with transcriptional repressor properties, it may sequester nuclear NF-kappaB/RELA, lowering expression of its targets. This form is rapidely lost upon angiogenic or pro-inflammatory activation.</text>
</comment>
<dbReference type="OrthoDB" id="9836513at2759"/>
<dbReference type="GO" id="GO:0005634">
    <property type="term" value="C:nucleus"/>
    <property type="evidence" value="ECO:0007669"/>
    <property type="project" value="UniProtKB-SubCell"/>
</dbReference>
<evidence type="ECO:0000313" key="18">
    <source>
        <dbReference type="RefSeq" id="XP_008055365.2"/>
    </source>
</evidence>
<keyword evidence="11" id="KW-0804">Transcription</keyword>
<evidence type="ECO:0000256" key="10">
    <source>
        <dbReference type="ARBA" id="ARBA00022525"/>
    </source>
</evidence>
<evidence type="ECO:0000256" key="9">
    <source>
        <dbReference type="ARBA" id="ARBA00022514"/>
    </source>
</evidence>
<comment type="similarity">
    <text evidence="5">Belongs to the IL-1 family. Highly divergent.</text>
</comment>
<keyword evidence="10" id="KW-0964">Secreted</keyword>
<keyword evidence="17" id="KW-1185">Reference proteome</keyword>
<evidence type="ECO:0000259" key="16">
    <source>
        <dbReference type="Pfam" id="PF15095"/>
    </source>
</evidence>
<dbReference type="Gene3D" id="2.80.10.50">
    <property type="match status" value="1"/>
</dbReference>
<dbReference type="RefSeq" id="XP_008055365.2">
    <property type="nucleotide sequence ID" value="XM_008057174.2"/>
</dbReference>
<sequence length="155" mass="17448">SKRKRSSLKAGGKHKEHLVPTPFRQSFTVKHFCLSEVQDNSRALHTLSTTGSSPITESFASLSTYNDQSVTFVMEEGSYEIYVEDLGKDQEKGKVLLHYYESSYSSESGDAVDGKMLMVTLSPAKDFWLHANNKEHSVELHKCKNPLPDQAFFVL</sequence>
<dbReference type="GeneID" id="103259511"/>
<evidence type="ECO:0000256" key="7">
    <source>
        <dbReference type="ARBA" id="ARBA00022454"/>
    </source>
</evidence>
<feature type="non-terminal residue" evidence="18">
    <location>
        <position position="1"/>
    </location>
</feature>
<evidence type="ECO:0000256" key="12">
    <source>
        <dbReference type="ARBA" id="ARBA00023242"/>
    </source>
</evidence>
<evidence type="ECO:0000256" key="6">
    <source>
        <dbReference type="ARBA" id="ARBA00016804"/>
    </source>
</evidence>
<evidence type="ECO:0000313" key="17">
    <source>
        <dbReference type="Proteomes" id="UP000189704"/>
    </source>
</evidence>
<dbReference type="GO" id="GO:0030133">
    <property type="term" value="C:transport vesicle"/>
    <property type="evidence" value="ECO:0007669"/>
    <property type="project" value="UniProtKB-SubCell"/>
</dbReference>
<evidence type="ECO:0000256" key="15">
    <source>
        <dbReference type="ARBA" id="ARBA00046367"/>
    </source>
</evidence>
<dbReference type="PANTHER" id="PTHR21114">
    <property type="entry name" value="DVS27 PROTEIN"/>
    <property type="match status" value="1"/>
</dbReference>
<keyword evidence="9" id="KW-0202">Cytokine</keyword>
<evidence type="ECO:0000256" key="8">
    <source>
        <dbReference type="ARBA" id="ARBA00022490"/>
    </source>
</evidence>
<gene>
    <name evidence="18" type="primary">LOC103259511</name>
</gene>
<dbReference type="GO" id="GO:0005694">
    <property type="term" value="C:chromosome"/>
    <property type="evidence" value="ECO:0007669"/>
    <property type="project" value="UniProtKB-SubCell"/>
</dbReference>